<proteinExistence type="predicted"/>
<evidence type="ECO:0000256" key="1">
    <source>
        <dbReference type="SAM" id="MobiDB-lite"/>
    </source>
</evidence>
<name>A0AAJ8BX24_ASPNG</name>
<gene>
    <name evidence="3" type="ORF">An12g07560</name>
</gene>
<keyword evidence="2" id="KW-0812">Transmembrane</keyword>
<evidence type="ECO:0000256" key="2">
    <source>
        <dbReference type="SAM" id="Phobius"/>
    </source>
</evidence>
<evidence type="ECO:0000313" key="3">
    <source>
        <dbReference type="RefSeq" id="XP_059604543.1"/>
    </source>
</evidence>
<dbReference type="RefSeq" id="XP_059604543.1">
    <property type="nucleotide sequence ID" value="XM_059751038.1"/>
</dbReference>
<accession>A0AAJ8BX24</accession>
<organism evidence="3">
    <name type="scientific">Aspergillus niger</name>
    <dbReference type="NCBI Taxonomy" id="5061"/>
    <lineage>
        <taxon>Eukaryota</taxon>
        <taxon>Fungi</taxon>
        <taxon>Dikarya</taxon>
        <taxon>Ascomycota</taxon>
        <taxon>Pezizomycotina</taxon>
        <taxon>Eurotiomycetes</taxon>
        <taxon>Eurotiomycetidae</taxon>
        <taxon>Eurotiales</taxon>
        <taxon>Aspergillaceae</taxon>
        <taxon>Aspergillus</taxon>
        <taxon>Aspergillus subgen. Circumdati</taxon>
    </lineage>
</organism>
<sequence length="280" mass="31120">MEELRSTTTVNKVDVCTACSRKAQLYYPVSKVWQRSARPHALLKKHALLCGGASSVAYCAFHHMHHVAILPKRAICLAYTITSTLIDITALSLMLLSPFTDEQHHEGYWEHNRHNNALHRRLIDGCGNCPNGHLQAYSRNNPCVGGRALGYEVVRLTRDAHPLRNPIISRGQLIPSQRNFAYEDGHAPKYGLGKRAYGCAVLLQLIFRDPCCSKSAPAARPRSSVSPNKDLYAAILYGALIFWPINAYILTRAATNNPDITPSRRKGYKYKDDAGVNGPS</sequence>
<reference evidence="3" key="2">
    <citation type="submission" date="2025-08" db="UniProtKB">
        <authorList>
            <consortium name="RefSeq"/>
        </authorList>
    </citation>
    <scope>IDENTIFICATION</scope>
</reference>
<keyword evidence="2" id="KW-0472">Membrane</keyword>
<feature type="region of interest" description="Disordered" evidence="1">
    <location>
        <begin position="261"/>
        <end position="280"/>
    </location>
</feature>
<dbReference type="GeneID" id="84592646"/>
<keyword evidence="2" id="KW-1133">Transmembrane helix</keyword>
<reference evidence="3" key="1">
    <citation type="submission" date="2025-02" db="EMBL/GenBank/DDBJ databases">
        <authorList>
            <consortium name="NCBI Genome Project"/>
        </authorList>
    </citation>
    <scope>NUCLEOTIDE SEQUENCE</scope>
</reference>
<dbReference type="AlphaFoldDB" id="A0AAJ8BX24"/>
<feature type="transmembrane region" description="Helical" evidence="2">
    <location>
        <begin position="231"/>
        <end position="250"/>
    </location>
</feature>
<dbReference type="KEGG" id="ang:An12g07560"/>
<dbReference type="VEuPathDB" id="FungiDB:An12g07560"/>
<protein>
    <submittedName>
        <fullName evidence="3">Uncharacterized protein</fullName>
    </submittedName>
</protein>